<reference evidence="1 2" key="1">
    <citation type="submission" date="2019-09" db="EMBL/GenBank/DDBJ databases">
        <authorList>
            <person name="Cremers G."/>
        </authorList>
    </citation>
    <scope>NUCLEOTIDE SEQUENCE [LARGE SCALE GENOMIC DNA]</scope>
    <source>
        <strain evidence="1">4A</strain>
    </source>
</reference>
<organism evidence="1 2">
    <name type="scientific">Methylacidimicrobium tartarophylax</name>
    <dbReference type="NCBI Taxonomy" id="1041768"/>
    <lineage>
        <taxon>Bacteria</taxon>
        <taxon>Pseudomonadati</taxon>
        <taxon>Verrucomicrobiota</taxon>
        <taxon>Methylacidimicrobium</taxon>
    </lineage>
</organism>
<sequence length="1032" mass="116889">MRFHSLYKHRVPLLALIGAILAAPLLLVTVLSHFISSESLRAYLERQMNSHLKEYTVRVGRAYFHPLSFSLDLDELLLMQDSHPFPPVAHLKRIHASVHWYDLWRGKLVASFRFEHPAIHIDVNNLNEERKSKIPFGKKGWQDAIQSIYPLKINLLTIRDGEITYVNVKPYKPLYAHGINLTAKNIRNTLNAFQAYPSPVQGEGVVFDSGTFAVDGRANFLQKPFAGFQGRFTLTNIDLIYFNPLLIDKNLLVRKDGFLYAKGTLENAPRKTNLDIEELLLKGIGIDYLNLPERIVAEREMVKRAMKEAAGLRNKTETKIRVHKVEISDATFGYEDKTIQPNVRFSLEHTNLSLRNISNQYADGAGSFGLDGKFMGQSEIAVHGEYWMEKNRLKGEVDLQHIFLSHFLPYLEKDRNLRIRSGAISLAGNVDYAPRSSHFEVKQADIDDLKVDYLHLPETVQLEKERAARVEKSAKNLTNNAEKTFKIDSANIRGARFAYEDRTATPGFRFYIDQTNISLKNVSNQFADGPGDFALDGKFMGEAGIVIHGDYWMEKKRLISAVSLDRVSLSYFTPFLEKEQNFQVRSGVVSLAGKVDYSPRDSDLDIQQAEIEGLKIDYVHRRETAKKEKEKVGKVLKSSKSLVNNSTKKIKIESAKVKDACFVYEDKEARPNFRLSLDQTNISLQNISNEFADGPASIQLDGKFMGTGSVDLEGSYSLEKSRLASKFALKEISLIPLTPFLARDPNLKVRKGIVSASGSLDYSARKSDLVVHCANVQGLRVDYLHLRSTAQKEKEKFRKVTRSAQRESNRSDQKFKIDRIKLEDCVFAYTNRVTKPSYELFLSGAHGELINLSNQRAEGLSHLDLQGKFMGTGNADIQGTFLSETNRPDLDLRIAIERTQMAAMSDFFKAYGKFDVKSGLFSFYSEMKIRGTEMDGYAKPFLKDMEVYEEDPARRRDLGHWIYLKAVSGVTKVLKNNHREVATETRISGSLSNARVDVMQAIGNLIRNALIEAIAPGFEEREGNRRAASSRR</sequence>
<dbReference type="EMBL" id="CABFVA020000004">
    <property type="protein sequence ID" value="VVM04475.1"/>
    <property type="molecule type" value="Genomic_DNA"/>
</dbReference>
<dbReference type="InterPro" id="IPR052894">
    <property type="entry name" value="AsmA-related"/>
</dbReference>
<proteinExistence type="predicted"/>
<dbReference type="GO" id="GO:0005886">
    <property type="term" value="C:plasma membrane"/>
    <property type="evidence" value="ECO:0007669"/>
    <property type="project" value="TreeGrafter"/>
</dbReference>
<dbReference type="AlphaFoldDB" id="A0A5E6M811"/>
<dbReference type="InterPro" id="IPR008023">
    <property type="entry name" value="DUF748"/>
</dbReference>
<evidence type="ECO:0000313" key="2">
    <source>
        <dbReference type="Proteomes" id="UP000334923"/>
    </source>
</evidence>
<keyword evidence="2" id="KW-1185">Reference proteome</keyword>
<dbReference type="PANTHER" id="PTHR30441:SF8">
    <property type="entry name" value="DUF748 DOMAIN-CONTAINING PROTEIN"/>
    <property type="match status" value="1"/>
</dbReference>
<evidence type="ECO:0008006" key="3">
    <source>
        <dbReference type="Google" id="ProtNLM"/>
    </source>
</evidence>
<gene>
    <name evidence="1" type="ORF">MAMT_00108</name>
</gene>
<dbReference type="RefSeq" id="WP_142658995.1">
    <property type="nucleotide sequence ID" value="NZ_CABFVA020000004.1"/>
</dbReference>
<protein>
    <recommendedName>
        <fullName evidence="3">AsmA-like C-terminal domain-containing protein</fullName>
    </recommendedName>
</protein>
<dbReference type="PANTHER" id="PTHR30441">
    <property type="entry name" value="DUF748 DOMAIN-CONTAINING PROTEIN"/>
    <property type="match status" value="1"/>
</dbReference>
<evidence type="ECO:0000313" key="1">
    <source>
        <dbReference type="EMBL" id="VVM04475.1"/>
    </source>
</evidence>
<name>A0A5E6M811_9BACT</name>
<dbReference type="OrthoDB" id="9771783at2"/>
<dbReference type="Pfam" id="PF05359">
    <property type="entry name" value="DUF748"/>
    <property type="match status" value="3"/>
</dbReference>
<dbReference type="Proteomes" id="UP000334923">
    <property type="component" value="Unassembled WGS sequence"/>
</dbReference>
<accession>A0A5E6M811</accession>
<dbReference type="GO" id="GO:0090313">
    <property type="term" value="P:regulation of protein targeting to membrane"/>
    <property type="evidence" value="ECO:0007669"/>
    <property type="project" value="TreeGrafter"/>
</dbReference>